<dbReference type="AlphaFoldDB" id="L9XDZ6"/>
<evidence type="ECO:0000313" key="2">
    <source>
        <dbReference type="EMBL" id="ELY59666.1"/>
    </source>
</evidence>
<dbReference type="Gene3D" id="1.10.10.10">
    <property type="entry name" value="Winged helix-like DNA-binding domain superfamily/Winged helix DNA-binding domain"/>
    <property type="match status" value="1"/>
</dbReference>
<dbReference type="STRING" id="1227497.C491_04841"/>
<dbReference type="InterPro" id="IPR055768">
    <property type="entry name" value="DUF7344"/>
</dbReference>
<gene>
    <name evidence="2" type="ORF">C491_04841</name>
</gene>
<feature type="domain" description="DUF7344" evidence="1">
    <location>
        <begin position="9"/>
        <end position="73"/>
    </location>
</feature>
<protein>
    <recommendedName>
        <fullName evidence="1">DUF7344 domain-containing protein</fullName>
    </recommendedName>
</protein>
<feature type="domain" description="DUF7344" evidence="1">
    <location>
        <begin position="105"/>
        <end position="175"/>
    </location>
</feature>
<dbReference type="InterPro" id="IPR036388">
    <property type="entry name" value="WH-like_DNA-bd_sf"/>
</dbReference>
<evidence type="ECO:0000313" key="3">
    <source>
        <dbReference type="Proteomes" id="UP000011688"/>
    </source>
</evidence>
<organism evidence="2 3">
    <name type="scientific">Natronococcus amylolyticus DSM 10524</name>
    <dbReference type="NCBI Taxonomy" id="1227497"/>
    <lineage>
        <taxon>Archaea</taxon>
        <taxon>Methanobacteriati</taxon>
        <taxon>Methanobacteriota</taxon>
        <taxon>Stenosarchaea group</taxon>
        <taxon>Halobacteria</taxon>
        <taxon>Halobacteriales</taxon>
        <taxon>Natrialbaceae</taxon>
        <taxon>Natronococcus</taxon>
    </lineage>
</organism>
<keyword evidence="3" id="KW-1185">Reference proteome</keyword>
<dbReference type="Proteomes" id="UP000011688">
    <property type="component" value="Unassembled WGS sequence"/>
</dbReference>
<dbReference type="EMBL" id="AOIB01000014">
    <property type="protein sequence ID" value="ELY59666.1"/>
    <property type="molecule type" value="Genomic_DNA"/>
</dbReference>
<name>L9XDZ6_9EURY</name>
<dbReference type="Pfam" id="PF24035">
    <property type="entry name" value="DUF7344"/>
    <property type="match status" value="2"/>
</dbReference>
<proteinExistence type="predicted"/>
<dbReference type="SUPFAM" id="SSF46785">
    <property type="entry name" value="Winged helix' DNA-binding domain"/>
    <property type="match status" value="1"/>
</dbReference>
<reference evidence="2 3" key="1">
    <citation type="journal article" date="2014" name="PLoS Genet.">
        <title>Phylogenetically driven sequencing of extremely halophilic archaea reveals strategies for static and dynamic osmo-response.</title>
        <authorList>
            <person name="Becker E.A."/>
            <person name="Seitzer P.M."/>
            <person name="Tritt A."/>
            <person name="Larsen D."/>
            <person name="Krusor M."/>
            <person name="Yao A.I."/>
            <person name="Wu D."/>
            <person name="Madern D."/>
            <person name="Eisen J.A."/>
            <person name="Darling A.E."/>
            <person name="Facciotti M.T."/>
        </authorList>
    </citation>
    <scope>NUCLEOTIDE SEQUENCE [LARGE SCALE GENOMIC DNA]</scope>
    <source>
        <strain evidence="2 3">DSM 10524</strain>
    </source>
</reference>
<dbReference type="InterPro" id="IPR036390">
    <property type="entry name" value="WH_DNA-bd_sf"/>
</dbReference>
<accession>L9XDZ6</accession>
<sequence length="185" mass="20680">MAAVSREWYDALRHPKRIHLLAALENGPHTLEELVDTIVAREPVERDEIRIELVHNHLPRLADHGIIEWDGETACRTVERSFPIADLSELLEGGDRVDGRTLETLVHPVRTQLYAMLAELDRAVSVETLAAELVERDIDSLSEGTEARLALYHVHLPAMTDVGAVEFDPRSGMVRGPNRSTPSTN</sequence>
<dbReference type="eggNOG" id="arCOG03828">
    <property type="taxonomic scope" value="Archaea"/>
</dbReference>
<comment type="caution">
    <text evidence="2">The sequence shown here is derived from an EMBL/GenBank/DDBJ whole genome shotgun (WGS) entry which is preliminary data.</text>
</comment>
<evidence type="ECO:0000259" key="1">
    <source>
        <dbReference type="Pfam" id="PF24035"/>
    </source>
</evidence>